<comment type="caution">
    <text evidence="2">The sequence shown here is derived from an EMBL/GenBank/DDBJ whole genome shotgun (WGS) entry which is preliminary data.</text>
</comment>
<dbReference type="Proteomes" id="UP001232148">
    <property type="component" value="Unassembled WGS sequence"/>
</dbReference>
<evidence type="ECO:0000256" key="1">
    <source>
        <dbReference type="SAM" id="MobiDB-lite"/>
    </source>
</evidence>
<feature type="compositionally biased region" description="Polar residues" evidence="1">
    <location>
        <begin position="1"/>
        <end position="11"/>
    </location>
</feature>
<feature type="compositionally biased region" description="Low complexity" evidence="1">
    <location>
        <begin position="24"/>
        <end position="42"/>
    </location>
</feature>
<evidence type="ECO:0000313" key="2">
    <source>
        <dbReference type="EMBL" id="KAK2020566.1"/>
    </source>
</evidence>
<accession>A0AAD9H1B8</accession>
<name>A0AAD9H1B8_9PEZI</name>
<reference evidence="2" key="1">
    <citation type="submission" date="2021-06" db="EMBL/GenBank/DDBJ databases">
        <title>Comparative genomics, transcriptomics and evolutionary studies reveal genomic signatures of adaptation to plant cell wall in hemibiotrophic fungi.</title>
        <authorList>
            <consortium name="DOE Joint Genome Institute"/>
            <person name="Baroncelli R."/>
            <person name="Diaz J.F."/>
            <person name="Benocci T."/>
            <person name="Peng M."/>
            <person name="Battaglia E."/>
            <person name="Haridas S."/>
            <person name="Andreopoulos W."/>
            <person name="Labutti K."/>
            <person name="Pangilinan J."/>
            <person name="Floch G.L."/>
            <person name="Makela M.R."/>
            <person name="Henrissat B."/>
            <person name="Grigoriev I.V."/>
            <person name="Crouch J.A."/>
            <person name="De Vries R.P."/>
            <person name="Sukno S.A."/>
            <person name="Thon M.R."/>
        </authorList>
    </citation>
    <scope>NUCLEOTIDE SEQUENCE</scope>
    <source>
        <strain evidence="2">MAFF235873</strain>
    </source>
</reference>
<organism evidence="2 3">
    <name type="scientific">Colletotrichum zoysiae</name>
    <dbReference type="NCBI Taxonomy" id="1216348"/>
    <lineage>
        <taxon>Eukaryota</taxon>
        <taxon>Fungi</taxon>
        <taxon>Dikarya</taxon>
        <taxon>Ascomycota</taxon>
        <taxon>Pezizomycotina</taxon>
        <taxon>Sordariomycetes</taxon>
        <taxon>Hypocreomycetidae</taxon>
        <taxon>Glomerellales</taxon>
        <taxon>Glomerellaceae</taxon>
        <taxon>Colletotrichum</taxon>
        <taxon>Colletotrichum graminicola species complex</taxon>
    </lineage>
</organism>
<protein>
    <submittedName>
        <fullName evidence="2">Uncharacterized protein</fullName>
    </submittedName>
</protein>
<dbReference type="AlphaFoldDB" id="A0AAD9H1B8"/>
<proteinExistence type="predicted"/>
<keyword evidence="3" id="KW-1185">Reference proteome</keyword>
<feature type="region of interest" description="Disordered" evidence="1">
    <location>
        <begin position="1"/>
        <end position="71"/>
    </location>
</feature>
<gene>
    <name evidence="2" type="ORF">LX32DRAFT_311965</name>
</gene>
<evidence type="ECO:0000313" key="3">
    <source>
        <dbReference type="Proteomes" id="UP001232148"/>
    </source>
</evidence>
<dbReference type="EMBL" id="MU843215">
    <property type="protein sequence ID" value="KAK2020566.1"/>
    <property type="molecule type" value="Genomic_DNA"/>
</dbReference>
<sequence>MVPCTTHSTALSPRRPLARTPAPSHHGSGASSRAAQGSAGHAPGLPKTTTLPFHPAWPDGNQSYTTGMRGRPRATARWALPSCTKRRLALPTVWALSSTQRATTTQSSLTHCRTYMRSQRSTSRHQPPRTPYPIKNNSLMMILLSCSSKPVAIQSTACSELSSYLPTCSPTYPLPTRLLCPSVHSNRPVIFGSAPEADLRPWPFPWGGGEQTFASLKPRIAAPPSSEKGHHAPLLYGAHTTLSFVLGRRCYLEQASITASGQRYDTNVMEHARHSMTSLPSLPTSIPPTMPCAIRTPYTYV</sequence>